<reference evidence="4 5" key="1">
    <citation type="submission" date="2019-11" db="EMBL/GenBank/DDBJ databases">
        <title>Genome sequences of 17 halophilic strains isolated from different environments.</title>
        <authorList>
            <person name="Furrow R.E."/>
        </authorList>
    </citation>
    <scope>NUCLEOTIDE SEQUENCE [LARGE SCALE GENOMIC DNA]</scope>
    <source>
        <strain evidence="4 5">22514_16_FS</strain>
    </source>
</reference>
<feature type="region of interest" description="Disordered" evidence="1">
    <location>
        <begin position="35"/>
        <end position="59"/>
    </location>
</feature>
<feature type="compositionally biased region" description="Polar residues" evidence="1">
    <location>
        <begin position="40"/>
        <end position="59"/>
    </location>
</feature>
<sequence length="356" mass="41267">MKRLNILFLMIIAIIALYPFVKQEDKVMNDPPPIKEIPGSKTSTQEFENIDSSSTNENNSLGKGAFFNYMGMSEKEVVNQMGEPVRRDVTPYGYTWWIYKQENQYIQIGVEEGEVVTVYGVGPDLSIHPYSIGQNFEDIALQLDLKQEVQVSYEEGAYEFNLSNDDLEKRPLVEINEGQYMQLYFDQFKQELSSVRLLSSEVLLEHRPYEVYYRGELPDKPLILEQDWATIEEGMEKQIFDITNMIRERFSQKQVKWDEKVSSVAYGHSKDMAIHNYFSHISPKGESLKERLQAKEVRYFSAGENIAAQYPDAPSVVEGWLNSKGHREALLSDVYTHLGVGVYRYYYTQNFLEKAL</sequence>
<dbReference type="PANTHER" id="PTHR31157">
    <property type="entry name" value="SCP DOMAIN-CONTAINING PROTEIN"/>
    <property type="match status" value="1"/>
</dbReference>
<proteinExistence type="predicted"/>
<evidence type="ECO:0008006" key="6">
    <source>
        <dbReference type="Google" id="ProtNLM"/>
    </source>
</evidence>
<protein>
    <recommendedName>
        <fullName evidence="6">CAP domain-containing protein</fullName>
    </recommendedName>
</protein>
<dbReference type="SUPFAM" id="SSF55797">
    <property type="entry name" value="PR-1-like"/>
    <property type="match status" value="1"/>
</dbReference>
<organism evidence="4 5">
    <name type="scientific">Pontibacillus yanchengensis</name>
    <dbReference type="NCBI Taxonomy" id="462910"/>
    <lineage>
        <taxon>Bacteria</taxon>
        <taxon>Bacillati</taxon>
        <taxon>Bacillota</taxon>
        <taxon>Bacilli</taxon>
        <taxon>Bacillales</taxon>
        <taxon>Bacillaceae</taxon>
        <taxon>Pontibacillus</taxon>
    </lineage>
</organism>
<dbReference type="Proteomes" id="UP000468638">
    <property type="component" value="Unassembled WGS sequence"/>
</dbReference>
<dbReference type="PANTHER" id="PTHR31157:SF26">
    <property type="entry name" value="SCP-LIKE EXTRACELLULAR PROTEIN"/>
    <property type="match status" value="1"/>
</dbReference>
<accession>A0A6I4ZW71</accession>
<evidence type="ECO:0000256" key="1">
    <source>
        <dbReference type="SAM" id="MobiDB-lite"/>
    </source>
</evidence>
<dbReference type="EMBL" id="WMEQ01000003">
    <property type="protein sequence ID" value="MYL33016.1"/>
    <property type="molecule type" value="Genomic_DNA"/>
</dbReference>
<dbReference type="InterPro" id="IPR035940">
    <property type="entry name" value="CAP_sf"/>
</dbReference>
<dbReference type="RefSeq" id="WP_160846935.1">
    <property type="nucleotide sequence ID" value="NZ_WMEQ01000003.1"/>
</dbReference>
<dbReference type="InterPro" id="IPR014044">
    <property type="entry name" value="CAP_dom"/>
</dbReference>
<dbReference type="Pfam" id="PF14504">
    <property type="entry name" value="CAP_assoc_N"/>
    <property type="match status" value="1"/>
</dbReference>
<evidence type="ECO:0000313" key="5">
    <source>
        <dbReference type="Proteomes" id="UP000468638"/>
    </source>
</evidence>
<feature type="domain" description="CAP-associated" evidence="3">
    <location>
        <begin position="70"/>
        <end position="209"/>
    </location>
</feature>
<evidence type="ECO:0000313" key="4">
    <source>
        <dbReference type="EMBL" id="MYL33016.1"/>
    </source>
</evidence>
<dbReference type="Pfam" id="PF00188">
    <property type="entry name" value="CAP"/>
    <property type="match status" value="1"/>
</dbReference>
<dbReference type="CDD" id="cd05379">
    <property type="entry name" value="CAP_bacterial"/>
    <property type="match status" value="1"/>
</dbReference>
<feature type="domain" description="SCP" evidence="2">
    <location>
        <begin position="241"/>
        <end position="350"/>
    </location>
</feature>
<dbReference type="OrthoDB" id="9783944at2"/>
<dbReference type="Gene3D" id="3.40.33.10">
    <property type="entry name" value="CAP"/>
    <property type="match status" value="1"/>
</dbReference>
<dbReference type="AlphaFoldDB" id="A0A6I4ZW71"/>
<gene>
    <name evidence="4" type="ORF">GLW05_05330</name>
</gene>
<dbReference type="InterPro" id="IPR029410">
    <property type="entry name" value="CAP_assoc"/>
</dbReference>
<name>A0A6I4ZW71_9BACI</name>
<evidence type="ECO:0000259" key="3">
    <source>
        <dbReference type="Pfam" id="PF14504"/>
    </source>
</evidence>
<evidence type="ECO:0000259" key="2">
    <source>
        <dbReference type="Pfam" id="PF00188"/>
    </source>
</evidence>
<comment type="caution">
    <text evidence="4">The sequence shown here is derived from an EMBL/GenBank/DDBJ whole genome shotgun (WGS) entry which is preliminary data.</text>
</comment>